<feature type="transmembrane region" description="Helical" evidence="1">
    <location>
        <begin position="310"/>
        <end position="328"/>
    </location>
</feature>
<accession>A0AAE0K0I3</accession>
<reference evidence="3" key="1">
    <citation type="journal article" date="2023" name="Mol. Phylogenet. Evol.">
        <title>Genome-scale phylogeny and comparative genomics of the fungal order Sordariales.</title>
        <authorList>
            <person name="Hensen N."/>
            <person name="Bonometti L."/>
            <person name="Westerberg I."/>
            <person name="Brannstrom I.O."/>
            <person name="Guillou S."/>
            <person name="Cros-Aarteil S."/>
            <person name="Calhoun S."/>
            <person name="Haridas S."/>
            <person name="Kuo A."/>
            <person name="Mondo S."/>
            <person name="Pangilinan J."/>
            <person name="Riley R."/>
            <person name="LaButti K."/>
            <person name="Andreopoulos B."/>
            <person name="Lipzen A."/>
            <person name="Chen C."/>
            <person name="Yan M."/>
            <person name="Daum C."/>
            <person name="Ng V."/>
            <person name="Clum A."/>
            <person name="Steindorff A."/>
            <person name="Ohm R.A."/>
            <person name="Martin F."/>
            <person name="Silar P."/>
            <person name="Natvig D.O."/>
            <person name="Lalanne C."/>
            <person name="Gautier V."/>
            <person name="Ament-Velasquez S.L."/>
            <person name="Kruys A."/>
            <person name="Hutchinson M.I."/>
            <person name="Powell A.J."/>
            <person name="Barry K."/>
            <person name="Miller A.N."/>
            <person name="Grigoriev I.V."/>
            <person name="Debuchy R."/>
            <person name="Gladieux P."/>
            <person name="Hiltunen Thoren M."/>
            <person name="Johannesson H."/>
        </authorList>
    </citation>
    <scope>NUCLEOTIDE SEQUENCE</scope>
    <source>
        <strain evidence="3">CBS 232.78</strain>
    </source>
</reference>
<reference evidence="3" key="2">
    <citation type="submission" date="2023-06" db="EMBL/GenBank/DDBJ databases">
        <authorList>
            <consortium name="Lawrence Berkeley National Laboratory"/>
            <person name="Haridas S."/>
            <person name="Hensen N."/>
            <person name="Bonometti L."/>
            <person name="Westerberg I."/>
            <person name="Brannstrom I.O."/>
            <person name="Guillou S."/>
            <person name="Cros-Aarteil S."/>
            <person name="Calhoun S."/>
            <person name="Kuo A."/>
            <person name="Mondo S."/>
            <person name="Pangilinan J."/>
            <person name="Riley R."/>
            <person name="LaButti K."/>
            <person name="Andreopoulos B."/>
            <person name="Lipzen A."/>
            <person name="Chen C."/>
            <person name="Yanf M."/>
            <person name="Daum C."/>
            <person name="Ng V."/>
            <person name="Clum A."/>
            <person name="Steindorff A."/>
            <person name="Ohm R."/>
            <person name="Martin F."/>
            <person name="Silar P."/>
            <person name="Natvig D."/>
            <person name="Lalanne C."/>
            <person name="Gautier V."/>
            <person name="Ament-velasquez S.L."/>
            <person name="Kruys A."/>
            <person name="Hutchinson M.I."/>
            <person name="Powell A.J."/>
            <person name="Barry K."/>
            <person name="Miller A.N."/>
            <person name="Grigoriev I.V."/>
            <person name="Debuchy R."/>
            <person name="Gladieux P."/>
            <person name="Thoren M.H."/>
            <person name="Johannesson H."/>
        </authorList>
    </citation>
    <scope>NUCLEOTIDE SEQUENCE</scope>
    <source>
        <strain evidence="3">CBS 232.78</strain>
    </source>
</reference>
<dbReference type="EMBL" id="JAULSW010000011">
    <property type="protein sequence ID" value="KAK3367714.1"/>
    <property type="molecule type" value="Genomic_DNA"/>
</dbReference>
<gene>
    <name evidence="3" type="ORF">B0H63DRAFT_515509</name>
</gene>
<name>A0AAE0K0I3_9PEZI</name>
<proteinExistence type="predicted"/>
<comment type="caution">
    <text evidence="3">The sequence shown here is derived from an EMBL/GenBank/DDBJ whole genome shotgun (WGS) entry which is preliminary data.</text>
</comment>
<keyword evidence="1" id="KW-1133">Transmembrane helix</keyword>
<sequence length="391" mass="43321">MAYQLLALFLVSLLAVSSASSLPHVSEPIFTRDVVAYLDFWFPACGRHSIELPGTIEISNVEKPKLIVKSSAFVVFAQPDSPICDHLWNKIRIQASPSRRCRSGLDIRTVLPSQSTVMWLGDYTKWNEDALAIEYASAATGESTLDRAQLEEGSPMPIDHYIFLMIGSKDGLSTLRSRKDATKMISSTTILSTMQTASAASQTTHIFEDTSLVAPENCFLKSTAFRCILAVALTFWRLVSLYGVLEAVVIIFFALMVLIPRRSPSGRNFSAFCAACMVLRDPQYLPLEGKESADIIRRVAHRPGFQTGRLLSAIAVIPTAFVLFKLAVVEGAALVRALGLVLVAPYVFLQLVIVMRPHDMLEQTHPRRITNRSPPQQTMTWLALMKESTSR</sequence>
<keyword evidence="4" id="KW-1185">Reference proteome</keyword>
<evidence type="ECO:0000256" key="1">
    <source>
        <dbReference type="SAM" id="Phobius"/>
    </source>
</evidence>
<keyword evidence="2" id="KW-0732">Signal</keyword>
<evidence type="ECO:0000313" key="4">
    <source>
        <dbReference type="Proteomes" id="UP001285441"/>
    </source>
</evidence>
<organism evidence="3 4">
    <name type="scientific">Podospora didyma</name>
    <dbReference type="NCBI Taxonomy" id="330526"/>
    <lineage>
        <taxon>Eukaryota</taxon>
        <taxon>Fungi</taxon>
        <taxon>Dikarya</taxon>
        <taxon>Ascomycota</taxon>
        <taxon>Pezizomycotina</taxon>
        <taxon>Sordariomycetes</taxon>
        <taxon>Sordariomycetidae</taxon>
        <taxon>Sordariales</taxon>
        <taxon>Podosporaceae</taxon>
        <taxon>Podospora</taxon>
    </lineage>
</organism>
<dbReference type="Proteomes" id="UP001285441">
    <property type="component" value="Unassembled WGS sequence"/>
</dbReference>
<feature type="transmembrane region" description="Helical" evidence="1">
    <location>
        <begin position="235"/>
        <end position="259"/>
    </location>
</feature>
<feature type="chain" id="PRO_5042031784" evidence="2">
    <location>
        <begin position="22"/>
        <end position="391"/>
    </location>
</feature>
<dbReference type="AlphaFoldDB" id="A0AAE0K0I3"/>
<keyword evidence="1" id="KW-0812">Transmembrane</keyword>
<protein>
    <submittedName>
        <fullName evidence="3">Uncharacterized protein</fullName>
    </submittedName>
</protein>
<evidence type="ECO:0000256" key="2">
    <source>
        <dbReference type="SAM" id="SignalP"/>
    </source>
</evidence>
<feature type="transmembrane region" description="Helical" evidence="1">
    <location>
        <begin position="334"/>
        <end position="354"/>
    </location>
</feature>
<feature type="signal peptide" evidence="2">
    <location>
        <begin position="1"/>
        <end position="21"/>
    </location>
</feature>
<evidence type="ECO:0000313" key="3">
    <source>
        <dbReference type="EMBL" id="KAK3367714.1"/>
    </source>
</evidence>
<keyword evidence="1" id="KW-0472">Membrane</keyword>